<evidence type="ECO:0000313" key="2">
    <source>
        <dbReference type="EnsemblMetazoa" id="PPA09301.1"/>
    </source>
</evidence>
<sequence length="692" mass="74300">MVGVRQLTALTLSSIFMVIAVKAFYVNNGLSIYLKHPNLVEGPELRRSLVFVMSDPVPMINPAEPVWTACMRECRDVCDQRGCGAFSYDLDKSLCITADYYRIECVKMVPHHYEYVMSLREVSFIPFIGIPATFTVDAPDYEDFLNKHMIPLIAAAIEALPDKQKNGYCYSPNPARPQTTLLDPHEVAKYTTARHAHGSGEDLSSTQAIHDDMDMRTTNGRDEEDLTEWPTTNAASPSTISARSRSGSTTTGSTTDRVDLTSTMSSHSPTTGSSTASTTTSTYHTKPSGPGDVQATTKSETVGHSSTTLSLSSASPGSSSSTTPELAATPDYQTEWSTSPTEDGSSTGGGVSLSTVDVDTTSLPHDAEDLSPSTPLPYIEKSSPSSSMTPDGDNSGDLSPSTPLPYIEKSSPSSSMTPDGDNSGGLDSTETSSVASTTTNQGAEDTSFQTPTPILHSEVTYGGYVSIKDVDYKVPINGEFATTNQEKMELFKKLSEGDVWIIVFPRCELEMYNIQADGQLNGNVKYVAPKRIKKFNVNTTGLRGFYDVRGQCGDLTSYGQSGPGWSRFSATVLMRTVLPAALIVLLFPHFSYACLRMKPRDPGIPLPCKNCRAGDITTSGAGIAGGEIDKNGECYARTYTCTCGATEEATIVINGGAGTSSPALLKCNQDGLWISEQTLAKEAITKLECECD</sequence>
<reference evidence="3" key="1">
    <citation type="journal article" date="2008" name="Nat. Genet.">
        <title>The Pristionchus pacificus genome provides a unique perspective on nematode lifestyle and parasitism.</title>
        <authorList>
            <person name="Dieterich C."/>
            <person name="Clifton S.W."/>
            <person name="Schuster L.N."/>
            <person name="Chinwalla A."/>
            <person name="Delehaunty K."/>
            <person name="Dinkelacker I."/>
            <person name="Fulton L."/>
            <person name="Fulton R."/>
            <person name="Godfrey J."/>
            <person name="Minx P."/>
            <person name="Mitreva M."/>
            <person name="Roeseler W."/>
            <person name="Tian H."/>
            <person name="Witte H."/>
            <person name="Yang S.P."/>
            <person name="Wilson R.K."/>
            <person name="Sommer R.J."/>
        </authorList>
    </citation>
    <scope>NUCLEOTIDE SEQUENCE [LARGE SCALE GENOMIC DNA]</scope>
    <source>
        <strain evidence="3">PS312</strain>
    </source>
</reference>
<proteinExistence type="predicted"/>
<evidence type="ECO:0000313" key="3">
    <source>
        <dbReference type="Proteomes" id="UP000005239"/>
    </source>
</evidence>
<feature type="region of interest" description="Disordered" evidence="1">
    <location>
        <begin position="191"/>
        <end position="451"/>
    </location>
</feature>
<feature type="compositionally biased region" description="Low complexity" evidence="1">
    <location>
        <begin position="305"/>
        <end position="324"/>
    </location>
</feature>
<gene>
    <name evidence="2" type="primary">WBGene00098855</name>
</gene>
<accession>A0A8R1U743</accession>
<dbReference type="AlphaFoldDB" id="A0A2A6BVN3"/>
<reference evidence="2" key="2">
    <citation type="submission" date="2022-06" db="UniProtKB">
        <authorList>
            <consortium name="EnsemblMetazoa"/>
        </authorList>
    </citation>
    <scope>IDENTIFICATION</scope>
    <source>
        <strain evidence="2">PS312</strain>
    </source>
</reference>
<feature type="compositionally biased region" description="Basic and acidic residues" evidence="1">
    <location>
        <begin position="209"/>
        <end position="221"/>
    </location>
</feature>
<feature type="compositionally biased region" description="Low complexity" evidence="1">
    <location>
        <begin position="428"/>
        <end position="439"/>
    </location>
</feature>
<name>A0A2A6BVN3_PRIPA</name>
<organism evidence="2 3">
    <name type="scientific">Pristionchus pacificus</name>
    <name type="common">Parasitic nematode worm</name>
    <dbReference type="NCBI Taxonomy" id="54126"/>
    <lineage>
        <taxon>Eukaryota</taxon>
        <taxon>Metazoa</taxon>
        <taxon>Ecdysozoa</taxon>
        <taxon>Nematoda</taxon>
        <taxon>Chromadorea</taxon>
        <taxon>Rhabditida</taxon>
        <taxon>Rhabditina</taxon>
        <taxon>Diplogasteromorpha</taxon>
        <taxon>Diplogasteroidea</taxon>
        <taxon>Neodiplogasteridae</taxon>
        <taxon>Pristionchus</taxon>
    </lineage>
</organism>
<protein>
    <submittedName>
        <fullName evidence="2">Uncharacterized protein</fullName>
    </submittedName>
</protein>
<feature type="compositionally biased region" description="Polar residues" evidence="1">
    <location>
        <begin position="294"/>
        <end position="304"/>
    </location>
</feature>
<feature type="compositionally biased region" description="Polar residues" evidence="1">
    <location>
        <begin position="440"/>
        <end position="451"/>
    </location>
</feature>
<dbReference type="EnsemblMetazoa" id="PPA09301.1">
    <property type="protein sequence ID" value="PPA09301.1"/>
    <property type="gene ID" value="WBGene00098855"/>
</dbReference>
<feature type="compositionally biased region" description="Low complexity" evidence="1">
    <location>
        <begin position="235"/>
        <end position="288"/>
    </location>
</feature>
<evidence type="ECO:0000256" key="1">
    <source>
        <dbReference type="SAM" id="MobiDB-lite"/>
    </source>
</evidence>
<accession>A0A2A6BVN3</accession>
<keyword evidence="3" id="KW-1185">Reference proteome</keyword>
<dbReference type="Proteomes" id="UP000005239">
    <property type="component" value="Unassembled WGS sequence"/>
</dbReference>
<feature type="compositionally biased region" description="Polar residues" evidence="1">
    <location>
        <begin position="331"/>
        <end position="342"/>
    </location>
</feature>